<sequence>MTWAPNSTARGGAFRWSRRLYPSNHPRVFRLSRHTVMKVGRCVRSTEAATMRFVSARTTIRVPKAYKYWTLPNGEGVLIMEWLHGTYTLHERWKLLSKDDKLRITRQIRSAIEELRALPQPDALRGMICPVDGAALWDERVRVQRCGPFESEHAFNEYRLSLLDHFLWEPGARRDVENIRIQLKDDHRILFTHGDIGKRNVLIDHDNNLAAIIDWEMAGWMPEYWEYVKTVHGMWEDEEWLILSREMVPPYDSEMKADDQYIIVNGGAPF</sequence>
<evidence type="ECO:0000259" key="1">
    <source>
        <dbReference type="Pfam" id="PF01636"/>
    </source>
</evidence>
<dbReference type="PANTHER" id="PTHR21310">
    <property type="entry name" value="AMINOGLYCOSIDE PHOSPHOTRANSFERASE-RELATED-RELATED"/>
    <property type="match status" value="1"/>
</dbReference>
<dbReference type="EMBL" id="KV425564">
    <property type="protein sequence ID" value="KZT27046.1"/>
    <property type="molecule type" value="Genomic_DNA"/>
</dbReference>
<dbReference type="GO" id="GO:0016301">
    <property type="term" value="F:kinase activity"/>
    <property type="evidence" value="ECO:0007669"/>
    <property type="project" value="UniProtKB-KW"/>
</dbReference>
<reference evidence="2 3" key="1">
    <citation type="journal article" date="2016" name="Mol. Biol. Evol.">
        <title>Comparative Genomics of Early-Diverging Mushroom-Forming Fungi Provides Insights into the Origins of Lignocellulose Decay Capabilities.</title>
        <authorList>
            <person name="Nagy L.G."/>
            <person name="Riley R."/>
            <person name="Tritt A."/>
            <person name="Adam C."/>
            <person name="Daum C."/>
            <person name="Floudas D."/>
            <person name="Sun H."/>
            <person name="Yadav J.S."/>
            <person name="Pangilinan J."/>
            <person name="Larsson K.H."/>
            <person name="Matsuura K."/>
            <person name="Barry K."/>
            <person name="Labutti K."/>
            <person name="Kuo R."/>
            <person name="Ohm R.A."/>
            <person name="Bhattacharya S.S."/>
            <person name="Shirouzu T."/>
            <person name="Yoshinaga Y."/>
            <person name="Martin F.M."/>
            <person name="Grigoriev I.V."/>
            <person name="Hibbett D.S."/>
        </authorList>
    </citation>
    <scope>NUCLEOTIDE SEQUENCE [LARGE SCALE GENOMIC DNA]</scope>
    <source>
        <strain evidence="2 3">HHB14362 ss-1</strain>
    </source>
</reference>
<gene>
    <name evidence="2" type="ORF">NEOLEDRAFT_1155391</name>
</gene>
<dbReference type="InterPro" id="IPR051678">
    <property type="entry name" value="AGP_Transferase"/>
</dbReference>
<keyword evidence="2" id="KW-0418">Kinase</keyword>
<dbReference type="InterPro" id="IPR002575">
    <property type="entry name" value="Aminoglycoside_PTrfase"/>
</dbReference>
<dbReference type="AlphaFoldDB" id="A0A165TQY8"/>
<dbReference type="InterPro" id="IPR011009">
    <property type="entry name" value="Kinase-like_dom_sf"/>
</dbReference>
<accession>A0A165TQY8</accession>
<name>A0A165TQY8_9AGAM</name>
<dbReference type="OrthoDB" id="8300194at2759"/>
<feature type="domain" description="Aminoglycoside phosphotransferase" evidence="1">
    <location>
        <begin position="46"/>
        <end position="241"/>
    </location>
</feature>
<dbReference type="SUPFAM" id="SSF56112">
    <property type="entry name" value="Protein kinase-like (PK-like)"/>
    <property type="match status" value="1"/>
</dbReference>
<dbReference type="Proteomes" id="UP000076761">
    <property type="component" value="Unassembled WGS sequence"/>
</dbReference>
<dbReference type="InParanoid" id="A0A165TQY8"/>
<dbReference type="Gene3D" id="3.90.1200.10">
    <property type="match status" value="1"/>
</dbReference>
<dbReference type="STRING" id="1314782.A0A165TQY8"/>
<dbReference type="CDD" id="cd05120">
    <property type="entry name" value="APH_ChoK_like"/>
    <property type="match status" value="1"/>
</dbReference>
<keyword evidence="2" id="KW-0808">Transferase</keyword>
<proteinExistence type="predicted"/>
<evidence type="ECO:0000313" key="3">
    <source>
        <dbReference type="Proteomes" id="UP000076761"/>
    </source>
</evidence>
<evidence type="ECO:0000313" key="2">
    <source>
        <dbReference type="EMBL" id="KZT27046.1"/>
    </source>
</evidence>
<protein>
    <submittedName>
        <fullName evidence="2">Kinase-like protein</fullName>
    </submittedName>
</protein>
<dbReference type="PANTHER" id="PTHR21310:SF15">
    <property type="entry name" value="AMINOGLYCOSIDE PHOSPHOTRANSFERASE DOMAIN-CONTAINING PROTEIN"/>
    <property type="match status" value="1"/>
</dbReference>
<keyword evidence="3" id="KW-1185">Reference proteome</keyword>
<organism evidence="2 3">
    <name type="scientific">Neolentinus lepideus HHB14362 ss-1</name>
    <dbReference type="NCBI Taxonomy" id="1314782"/>
    <lineage>
        <taxon>Eukaryota</taxon>
        <taxon>Fungi</taxon>
        <taxon>Dikarya</taxon>
        <taxon>Basidiomycota</taxon>
        <taxon>Agaricomycotina</taxon>
        <taxon>Agaricomycetes</taxon>
        <taxon>Gloeophyllales</taxon>
        <taxon>Gloeophyllaceae</taxon>
        <taxon>Neolentinus</taxon>
    </lineage>
</organism>
<dbReference type="Pfam" id="PF01636">
    <property type="entry name" value="APH"/>
    <property type="match status" value="1"/>
</dbReference>